<dbReference type="InParanoid" id="A0A0C3FCF1"/>
<dbReference type="Proteomes" id="UP000054166">
    <property type="component" value="Unassembled WGS sequence"/>
</dbReference>
<protein>
    <submittedName>
        <fullName evidence="1">Uncharacterized protein</fullName>
    </submittedName>
</protein>
<evidence type="ECO:0000313" key="2">
    <source>
        <dbReference type="Proteomes" id="UP000054166"/>
    </source>
</evidence>
<name>A0A0C3FCF1_PILCF</name>
<reference evidence="2" key="2">
    <citation type="submission" date="2015-01" db="EMBL/GenBank/DDBJ databases">
        <title>Evolutionary Origins and Diversification of the Mycorrhizal Mutualists.</title>
        <authorList>
            <consortium name="DOE Joint Genome Institute"/>
            <consortium name="Mycorrhizal Genomics Consortium"/>
            <person name="Kohler A."/>
            <person name="Kuo A."/>
            <person name="Nagy L.G."/>
            <person name="Floudas D."/>
            <person name="Copeland A."/>
            <person name="Barry K.W."/>
            <person name="Cichocki N."/>
            <person name="Veneault-Fourrey C."/>
            <person name="LaButti K."/>
            <person name="Lindquist E.A."/>
            <person name="Lipzen A."/>
            <person name="Lundell T."/>
            <person name="Morin E."/>
            <person name="Murat C."/>
            <person name="Riley R."/>
            <person name="Ohm R."/>
            <person name="Sun H."/>
            <person name="Tunlid A."/>
            <person name="Henrissat B."/>
            <person name="Grigoriev I.V."/>
            <person name="Hibbett D.S."/>
            <person name="Martin F."/>
        </authorList>
    </citation>
    <scope>NUCLEOTIDE SEQUENCE [LARGE SCALE GENOMIC DNA]</scope>
    <source>
        <strain evidence="2">F 1598</strain>
    </source>
</reference>
<dbReference type="AlphaFoldDB" id="A0A0C3FCF1"/>
<organism evidence="1 2">
    <name type="scientific">Piloderma croceum (strain F 1598)</name>
    <dbReference type="NCBI Taxonomy" id="765440"/>
    <lineage>
        <taxon>Eukaryota</taxon>
        <taxon>Fungi</taxon>
        <taxon>Dikarya</taxon>
        <taxon>Basidiomycota</taxon>
        <taxon>Agaricomycotina</taxon>
        <taxon>Agaricomycetes</taxon>
        <taxon>Agaricomycetidae</taxon>
        <taxon>Atheliales</taxon>
        <taxon>Atheliaceae</taxon>
        <taxon>Piloderma</taxon>
    </lineage>
</organism>
<evidence type="ECO:0000313" key="1">
    <source>
        <dbReference type="EMBL" id="KIM77461.1"/>
    </source>
</evidence>
<sequence length="54" mass="5838">MHSLFRSLPISALPSDAHSSPHHLSKPCSPFVVHKSPLMTLSICVSIPLGSQFN</sequence>
<dbReference type="EMBL" id="KN833025">
    <property type="protein sequence ID" value="KIM77461.1"/>
    <property type="molecule type" value="Genomic_DNA"/>
</dbReference>
<reference evidence="1 2" key="1">
    <citation type="submission" date="2014-04" db="EMBL/GenBank/DDBJ databases">
        <authorList>
            <consortium name="DOE Joint Genome Institute"/>
            <person name="Kuo A."/>
            <person name="Tarkka M."/>
            <person name="Buscot F."/>
            <person name="Kohler A."/>
            <person name="Nagy L.G."/>
            <person name="Floudas D."/>
            <person name="Copeland A."/>
            <person name="Barry K.W."/>
            <person name="Cichocki N."/>
            <person name="Veneault-Fourrey C."/>
            <person name="LaButti K."/>
            <person name="Lindquist E.A."/>
            <person name="Lipzen A."/>
            <person name="Lundell T."/>
            <person name="Morin E."/>
            <person name="Murat C."/>
            <person name="Sun H."/>
            <person name="Tunlid A."/>
            <person name="Henrissat B."/>
            <person name="Grigoriev I.V."/>
            <person name="Hibbett D.S."/>
            <person name="Martin F."/>
            <person name="Nordberg H.P."/>
            <person name="Cantor M.N."/>
            <person name="Hua S.X."/>
        </authorList>
    </citation>
    <scope>NUCLEOTIDE SEQUENCE [LARGE SCALE GENOMIC DNA]</scope>
    <source>
        <strain evidence="1 2">F 1598</strain>
    </source>
</reference>
<keyword evidence="2" id="KW-1185">Reference proteome</keyword>
<accession>A0A0C3FCF1</accession>
<proteinExistence type="predicted"/>
<dbReference type="HOGENOM" id="CLU_3051186_0_0_1"/>
<gene>
    <name evidence="1" type="ORF">PILCRDRAFT_621250</name>
</gene>